<dbReference type="GO" id="GO:0022857">
    <property type="term" value="F:transmembrane transporter activity"/>
    <property type="evidence" value="ECO:0007669"/>
    <property type="project" value="InterPro"/>
</dbReference>
<evidence type="ECO:0000256" key="7">
    <source>
        <dbReference type="SAM" id="Phobius"/>
    </source>
</evidence>
<dbReference type="SUPFAM" id="SSF103473">
    <property type="entry name" value="MFS general substrate transporter"/>
    <property type="match status" value="1"/>
</dbReference>
<dbReference type="GO" id="GO:0005886">
    <property type="term" value="C:plasma membrane"/>
    <property type="evidence" value="ECO:0007669"/>
    <property type="project" value="UniProtKB-SubCell"/>
</dbReference>
<keyword evidence="6 7" id="KW-0472">Membrane</keyword>
<comment type="caution">
    <text evidence="9">The sequence shown here is derived from an EMBL/GenBank/DDBJ whole genome shotgun (WGS) entry which is preliminary data.</text>
</comment>
<dbReference type="Proteomes" id="UP000622610">
    <property type="component" value="Unassembled WGS sequence"/>
</dbReference>
<feature type="transmembrane region" description="Helical" evidence="7">
    <location>
        <begin position="80"/>
        <end position="113"/>
    </location>
</feature>
<feature type="transmembrane region" description="Helical" evidence="7">
    <location>
        <begin position="299"/>
        <end position="324"/>
    </location>
</feature>
<evidence type="ECO:0000256" key="4">
    <source>
        <dbReference type="ARBA" id="ARBA00022692"/>
    </source>
</evidence>
<feature type="transmembrane region" description="Helical" evidence="7">
    <location>
        <begin position="134"/>
        <end position="154"/>
    </location>
</feature>
<keyword evidence="3" id="KW-0813">Transport</keyword>
<dbReference type="PROSITE" id="PS50850">
    <property type="entry name" value="MFS"/>
    <property type="match status" value="1"/>
</dbReference>
<sequence>MNYQNLSHSDRYILLCCYFIFFVNGLYAMVFGAIIPLISTEYQLSDTMSGLLLSGHQMGNLIAGLVAGILPVYYGRKKSILFLSSFVMVGFLIMIVTGNPILLLSGFFFTGISRGSISNFNNKTVNDISHSDPAALNLLHSIFAIGALISPFLVIGTTNLFGHTGWKWVSGLMIVLILISQILFSRMDVEDTVEEKQTQNVKDYSFFKDRFFWNAVLILFFYLCAESVITGWLVKYFIDTNTLQVSQAQLISSLLWLAILLGRLFCVFYGSRFTKGNLITGISFGMTIFYFLLLNSTNLTMILISITGLGFSMGGIYPTAMTIAGASIKKHPMAMGWILIIGGIGAILMPTITGILSENMNIFAGIAAVVVAIILMFLSVLWYRFGNEKRIEKINR</sequence>
<dbReference type="AlphaFoldDB" id="A0A917N4Q2"/>
<feature type="transmembrane region" description="Helical" evidence="7">
    <location>
        <begin position="336"/>
        <end position="356"/>
    </location>
</feature>
<evidence type="ECO:0000313" key="10">
    <source>
        <dbReference type="Proteomes" id="UP000622610"/>
    </source>
</evidence>
<gene>
    <name evidence="9" type="ORF">GCM10011482_09230</name>
</gene>
<dbReference type="InterPro" id="IPR011701">
    <property type="entry name" value="MFS"/>
</dbReference>
<evidence type="ECO:0000259" key="8">
    <source>
        <dbReference type="PROSITE" id="PS50850"/>
    </source>
</evidence>
<dbReference type="EMBL" id="BMDT01000003">
    <property type="protein sequence ID" value="GGI65269.1"/>
    <property type="molecule type" value="Genomic_DNA"/>
</dbReference>
<accession>A0A917N4Q2</accession>
<dbReference type="InterPro" id="IPR051788">
    <property type="entry name" value="MFS_Transporter"/>
</dbReference>
<protein>
    <submittedName>
        <fullName evidence="9">MFS transporter</fullName>
    </submittedName>
</protein>
<dbReference type="Gene3D" id="1.20.1250.20">
    <property type="entry name" value="MFS general substrate transporter like domains"/>
    <property type="match status" value="2"/>
</dbReference>
<feature type="transmembrane region" description="Helical" evidence="7">
    <location>
        <begin position="250"/>
        <end position="269"/>
    </location>
</feature>
<keyword evidence="5 7" id="KW-1133">Transmembrane helix</keyword>
<feature type="transmembrane region" description="Helical" evidence="7">
    <location>
        <begin position="362"/>
        <end position="383"/>
    </location>
</feature>
<organism evidence="9 10">
    <name type="scientific">Enterococcus alcedinis</name>
    <dbReference type="NCBI Taxonomy" id="1274384"/>
    <lineage>
        <taxon>Bacteria</taxon>
        <taxon>Bacillati</taxon>
        <taxon>Bacillota</taxon>
        <taxon>Bacilli</taxon>
        <taxon>Lactobacillales</taxon>
        <taxon>Enterococcaceae</taxon>
        <taxon>Enterococcus</taxon>
    </lineage>
</organism>
<dbReference type="InterPro" id="IPR020846">
    <property type="entry name" value="MFS_dom"/>
</dbReference>
<evidence type="ECO:0000313" key="9">
    <source>
        <dbReference type="EMBL" id="GGI65269.1"/>
    </source>
</evidence>
<reference evidence="9" key="1">
    <citation type="journal article" date="2014" name="Int. J. Syst. Evol. Microbiol.">
        <title>Complete genome sequence of Corynebacterium casei LMG S-19264T (=DSM 44701T), isolated from a smear-ripened cheese.</title>
        <authorList>
            <consortium name="US DOE Joint Genome Institute (JGI-PGF)"/>
            <person name="Walter F."/>
            <person name="Albersmeier A."/>
            <person name="Kalinowski J."/>
            <person name="Ruckert C."/>
        </authorList>
    </citation>
    <scope>NUCLEOTIDE SEQUENCE</scope>
    <source>
        <strain evidence="9">CCM 8433</strain>
    </source>
</reference>
<comment type="subcellular location">
    <subcellularLocation>
        <location evidence="1">Cell membrane</location>
        <topology evidence="1">Multi-pass membrane protein</topology>
    </subcellularLocation>
</comment>
<dbReference type="RefSeq" id="WP_188367111.1">
    <property type="nucleotide sequence ID" value="NZ_BMDT01000003.1"/>
</dbReference>
<dbReference type="PANTHER" id="PTHR23514:SF3">
    <property type="entry name" value="BYPASS OF STOP CODON PROTEIN 6"/>
    <property type="match status" value="1"/>
</dbReference>
<evidence type="ECO:0000256" key="2">
    <source>
        <dbReference type="ARBA" id="ARBA00008335"/>
    </source>
</evidence>
<name>A0A917N4Q2_9ENTE</name>
<evidence type="ECO:0000256" key="5">
    <source>
        <dbReference type="ARBA" id="ARBA00022989"/>
    </source>
</evidence>
<feature type="domain" description="Major facilitator superfamily (MFS) profile" evidence="8">
    <location>
        <begin position="13"/>
        <end position="390"/>
    </location>
</feature>
<proteinExistence type="inferred from homology"/>
<dbReference type="InterPro" id="IPR036259">
    <property type="entry name" value="MFS_trans_sf"/>
</dbReference>
<evidence type="ECO:0000256" key="6">
    <source>
        <dbReference type="ARBA" id="ARBA00023136"/>
    </source>
</evidence>
<dbReference type="Pfam" id="PF07690">
    <property type="entry name" value="MFS_1"/>
    <property type="match status" value="2"/>
</dbReference>
<evidence type="ECO:0000256" key="3">
    <source>
        <dbReference type="ARBA" id="ARBA00022448"/>
    </source>
</evidence>
<evidence type="ECO:0000256" key="1">
    <source>
        <dbReference type="ARBA" id="ARBA00004651"/>
    </source>
</evidence>
<keyword evidence="4 7" id="KW-0812">Transmembrane</keyword>
<reference evidence="9" key="2">
    <citation type="submission" date="2020-09" db="EMBL/GenBank/DDBJ databases">
        <authorList>
            <person name="Sun Q."/>
            <person name="Sedlacek I."/>
        </authorList>
    </citation>
    <scope>NUCLEOTIDE SEQUENCE</scope>
    <source>
        <strain evidence="9">CCM 8433</strain>
    </source>
</reference>
<keyword evidence="10" id="KW-1185">Reference proteome</keyword>
<feature type="transmembrane region" description="Helical" evidence="7">
    <location>
        <begin position="50"/>
        <end position="74"/>
    </location>
</feature>
<feature type="transmembrane region" description="Helical" evidence="7">
    <location>
        <begin position="276"/>
        <end position="293"/>
    </location>
</feature>
<dbReference type="PANTHER" id="PTHR23514">
    <property type="entry name" value="BYPASS OF STOP CODON PROTEIN 6"/>
    <property type="match status" value="1"/>
</dbReference>
<feature type="transmembrane region" description="Helical" evidence="7">
    <location>
        <begin position="12"/>
        <end position="38"/>
    </location>
</feature>
<feature type="transmembrane region" description="Helical" evidence="7">
    <location>
        <begin position="211"/>
        <end position="238"/>
    </location>
</feature>
<comment type="similarity">
    <text evidence="2">Belongs to the major facilitator superfamily.</text>
</comment>